<evidence type="ECO:0000256" key="2">
    <source>
        <dbReference type="ARBA" id="ARBA00022692"/>
    </source>
</evidence>
<evidence type="ECO:0000256" key="1">
    <source>
        <dbReference type="ARBA" id="ARBA00004141"/>
    </source>
</evidence>
<evidence type="ECO:0000256" key="5">
    <source>
        <dbReference type="SAM" id="Phobius"/>
    </source>
</evidence>
<dbReference type="InterPro" id="IPR038770">
    <property type="entry name" value="Na+/solute_symporter_sf"/>
</dbReference>
<comment type="caution">
    <text evidence="6">The sequence shown here is derived from an EMBL/GenBank/DDBJ whole genome shotgun (WGS) entry which is preliminary data.</text>
</comment>
<feature type="transmembrane region" description="Helical" evidence="5">
    <location>
        <begin position="171"/>
        <end position="189"/>
    </location>
</feature>
<keyword evidence="3 5" id="KW-1133">Transmembrane helix</keyword>
<evidence type="ECO:0000256" key="3">
    <source>
        <dbReference type="ARBA" id="ARBA00022989"/>
    </source>
</evidence>
<feature type="transmembrane region" description="Helical" evidence="5">
    <location>
        <begin position="12"/>
        <end position="30"/>
    </location>
</feature>
<keyword evidence="4 5" id="KW-0472">Membrane</keyword>
<dbReference type="GO" id="GO:0016020">
    <property type="term" value="C:membrane"/>
    <property type="evidence" value="ECO:0007669"/>
    <property type="project" value="UniProtKB-SubCell"/>
</dbReference>
<dbReference type="Gene3D" id="1.20.1530.20">
    <property type="match status" value="1"/>
</dbReference>
<feature type="transmembrane region" description="Helical" evidence="5">
    <location>
        <begin position="71"/>
        <end position="93"/>
    </location>
</feature>
<dbReference type="AlphaFoldDB" id="A0A918XI95"/>
<dbReference type="Proteomes" id="UP000644693">
    <property type="component" value="Unassembled WGS sequence"/>
</dbReference>
<feature type="transmembrane region" description="Helical" evidence="5">
    <location>
        <begin position="201"/>
        <end position="224"/>
    </location>
</feature>
<evidence type="ECO:0000313" key="6">
    <source>
        <dbReference type="EMBL" id="GHD31996.1"/>
    </source>
</evidence>
<keyword evidence="2 5" id="KW-0812">Transmembrane</keyword>
<dbReference type="Pfam" id="PF01758">
    <property type="entry name" value="SBF"/>
    <property type="match status" value="1"/>
</dbReference>
<dbReference type="InterPro" id="IPR004710">
    <property type="entry name" value="Bilac:Na_transpt"/>
</dbReference>
<feature type="transmembrane region" description="Helical" evidence="5">
    <location>
        <begin position="42"/>
        <end position="65"/>
    </location>
</feature>
<organism evidence="6 7">
    <name type="scientific">Parahalioglobus pacificus</name>
    <dbReference type="NCBI Taxonomy" id="930806"/>
    <lineage>
        <taxon>Bacteria</taxon>
        <taxon>Pseudomonadati</taxon>
        <taxon>Pseudomonadota</taxon>
        <taxon>Gammaproteobacteria</taxon>
        <taxon>Cellvibrionales</taxon>
        <taxon>Halieaceae</taxon>
        <taxon>Parahalioglobus</taxon>
    </lineage>
</organism>
<sequence length="303" mass="32261">MSDFYSQYEYWIAATQLLLAMLGMGATLRVRDFAAVAKAPWAITVGCVLQIIVVPLIAALFLRFLPLEPGVAIGLALCAAIPGGTLSNIFTFLGRGHVALSIALTGVTTLACLVTTPFVLSLLISQHMPADFTMPAAQIAREITLILLLPLIAGMVLLQAAPAIAPRFSKICIRGSLFFVLVIVVGATASGRVDIPRFGLYNFAVVMGFMFALCALSLMLPRLLKLSSRDTTAINIEITVRNGNLGLLIKASMFPAVLGATDPIGDAILFTVLIYGGAALLVGLGQIYVHRWLNRNAPMSYPA</sequence>
<gene>
    <name evidence="6" type="ORF">GCM10007053_15630</name>
</gene>
<comment type="subcellular location">
    <subcellularLocation>
        <location evidence="1">Membrane</location>
        <topology evidence="1">Multi-pass membrane protein</topology>
    </subcellularLocation>
</comment>
<feature type="transmembrane region" description="Helical" evidence="5">
    <location>
        <begin position="267"/>
        <end position="289"/>
    </location>
</feature>
<proteinExistence type="predicted"/>
<dbReference type="RefSeq" id="WP_189476881.1">
    <property type="nucleotide sequence ID" value="NZ_BMYM01000001.1"/>
</dbReference>
<protein>
    <submittedName>
        <fullName evidence="6">Sodium transporter</fullName>
    </submittedName>
</protein>
<reference evidence="6" key="2">
    <citation type="submission" date="2020-09" db="EMBL/GenBank/DDBJ databases">
        <authorList>
            <person name="Sun Q."/>
            <person name="Kim S."/>
        </authorList>
    </citation>
    <scope>NUCLEOTIDE SEQUENCE</scope>
    <source>
        <strain evidence="6">KCTC 23430</strain>
    </source>
</reference>
<feature type="transmembrane region" description="Helical" evidence="5">
    <location>
        <begin position="100"/>
        <end position="123"/>
    </location>
</feature>
<keyword evidence="7" id="KW-1185">Reference proteome</keyword>
<dbReference type="InterPro" id="IPR002657">
    <property type="entry name" value="BilAc:Na_symport/Acr3"/>
</dbReference>
<accession>A0A918XI95</accession>
<dbReference type="EMBL" id="BMYM01000001">
    <property type="protein sequence ID" value="GHD31996.1"/>
    <property type="molecule type" value="Genomic_DNA"/>
</dbReference>
<feature type="transmembrane region" description="Helical" evidence="5">
    <location>
        <begin position="143"/>
        <end position="164"/>
    </location>
</feature>
<dbReference type="PANTHER" id="PTHR10361:SF24">
    <property type="entry name" value="P3 PROTEIN"/>
    <property type="match status" value="1"/>
</dbReference>
<name>A0A918XI95_9GAMM</name>
<evidence type="ECO:0000313" key="7">
    <source>
        <dbReference type="Proteomes" id="UP000644693"/>
    </source>
</evidence>
<evidence type="ECO:0000256" key="4">
    <source>
        <dbReference type="ARBA" id="ARBA00023136"/>
    </source>
</evidence>
<dbReference type="PANTHER" id="PTHR10361">
    <property type="entry name" value="SODIUM-BILE ACID COTRANSPORTER"/>
    <property type="match status" value="1"/>
</dbReference>
<reference evidence="6" key="1">
    <citation type="journal article" date="2014" name="Int. J. Syst. Evol. Microbiol.">
        <title>Complete genome sequence of Corynebacterium casei LMG S-19264T (=DSM 44701T), isolated from a smear-ripened cheese.</title>
        <authorList>
            <consortium name="US DOE Joint Genome Institute (JGI-PGF)"/>
            <person name="Walter F."/>
            <person name="Albersmeier A."/>
            <person name="Kalinowski J."/>
            <person name="Ruckert C."/>
        </authorList>
    </citation>
    <scope>NUCLEOTIDE SEQUENCE</scope>
    <source>
        <strain evidence="6">KCTC 23430</strain>
    </source>
</reference>